<dbReference type="CDD" id="cd10017">
    <property type="entry name" value="B3_DNA"/>
    <property type="match status" value="2"/>
</dbReference>
<keyword evidence="2" id="KW-0805">Transcription regulation</keyword>
<evidence type="ECO:0000256" key="5">
    <source>
        <dbReference type="ARBA" id="ARBA00023242"/>
    </source>
</evidence>
<proteinExistence type="predicted"/>
<dbReference type="InterPro" id="IPR015300">
    <property type="entry name" value="DNA-bd_pseudobarrel_sf"/>
</dbReference>
<evidence type="ECO:0000256" key="4">
    <source>
        <dbReference type="ARBA" id="ARBA00023163"/>
    </source>
</evidence>
<evidence type="ECO:0000256" key="2">
    <source>
        <dbReference type="ARBA" id="ARBA00023015"/>
    </source>
</evidence>
<dbReference type="GO" id="GO:0003677">
    <property type="term" value="F:DNA binding"/>
    <property type="evidence" value="ECO:0007669"/>
    <property type="project" value="UniProtKB-KW"/>
</dbReference>
<evidence type="ECO:0000313" key="8">
    <source>
        <dbReference type="Proteomes" id="UP000596661"/>
    </source>
</evidence>
<evidence type="ECO:0000313" key="7">
    <source>
        <dbReference type="EnsemblPlants" id="cds.evm.model.07.563"/>
    </source>
</evidence>
<dbReference type="Pfam" id="PF02362">
    <property type="entry name" value="B3"/>
    <property type="match status" value="1"/>
</dbReference>
<dbReference type="GO" id="GO:0017183">
    <property type="term" value="P:protein histidyl modification to diphthamide"/>
    <property type="evidence" value="ECO:0007669"/>
    <property type="project" value="InterPro"/>
</dbReference>
<dbReference type="InterPro" id="IPR042263">
    <property type="entry name" value="DPH1/DPH2_1"/>
</dbReference>
<evidence type="ECO:0000259" key="6">
    <source>
        <dbReference type="PROSITE" id="PS50863"/>
    </source>
</evidence>
<dbReference type="EMBL" id="UZAU01000638">
    <property type="status" value="NOT_ANNOTATED_CDS"/>
    <property type="molecule type" value="Genomic_DNA"/>
</dbReference>
<sequence length="421" mass="47627">MEFESTYKISRTFPDELLKDSVRVVKSLKDKLRWLSELETERNNNFKDVSMFVMADTAYGSCCVDEVGASHIGADCVVHYGHACLSPTTKLPAFFVFGKAPMSVSDCVKNLTDQATTNNKRVLVVPFSFAKNHLLSVSKHEDVILKVQDERIWPVRFYYRKYTGRSQFRFDWGWKAFARDNDLKVGDICVFVKRQNIGIMLFEVVTFYKNGVPNSLVLPAANNRTPCVKVKPSFTSNNYDNASMISHDIISKKEVIEPSYKVCGESPEPENFIRNQELSRKEKDEAFKRVKDFKSEDPFFIVPMQPSFVGSKSKYCMGMPSLFGKKYLVGTSNSPQDVILKVQDGRTWCVKYYVKPLGTSSKATIEGGWKAFVQDNELKVGDVCAFVLRNIIGIISFEVVIFHGNGVATSCMLPIPGKQEL</sequence>
<dbReference type="Gene3D" id="3.40.50.11840">
    <property type="entry name" value="Diphthamide synthesis DPH1/DPH2 domain 1"/>
    <property type="match status" value="1"/>
</dbReference>
<name>A0A803Q5I7_CANSA</name>
<keyword evidence="4" id="KW-0804">Transcription</keyword>
<dbReference type="AlphaFoldDB" id="A0A803Q5I7"/>
<dbReference type="NCBIfam" id="TIGR00322">
    <property type="entry name" value="diphth2_R"/>
    <property type="match status" value="1"/>
</dbReference>
<dbReference type="Gene3D" id="2.40.330.10">
    <property type="entry name" value="DNA-binding pseudobarrel domain"/>
    <property type="match status" value="2"/>
</dbReference>
<dbReference type="InterPro" id="IPR016435">
    <property type="entry name" value="DPH1/DPH2"/>
</dbReference>
<feature type="domain" description="TF-B3" evidence="6">
    <location>
        <begin position="108"/>
        <end position="208"/>
    </location>
</feature>
<dbReference type="SUPFAM" id="SSF101936">
    <property type="entry name" value="DNA-binding pseudobarrel domain"/>
    <property type="match status" value="2"/>
</dbReference>
<comment type="subcellular location">
    <subcellularLocation>
        <location evidence="1">Nucleus</location>
    </subcellularLocation>
</comment>
<dbReference type="GO" id="GO:0005634">
    <property type="term" value="C:nucleus"/>
    <property type="evidence" value="ECO:0007669"/>
    <property type="project" value="UniProtKB-SubCell"/>
</dbReference>
<dbReference type="PANTHER" id="PTHR10762:SF2">
    <property type="entry name" value="2-(3-AMINO-3-CARBOXYPROPYL)HISTIDINE SYNTHASE SUBUNIT 2"/>
    <property type="match status" value="1"/>
</dbReference>
<evidence type="ECO:0000256" key="1">
    <source>
        <dbReference type="ARBA" id="ARBA00004123"/>
    </source>
</evidence>
<dbReference type="SMART" id="SM01019">
    <property type="entry name" value="B3"/>
    <property type="match status" value="2"/>
</dbReference>
<dbReference type="Proteomes" id="UP000596661">
    <property type="component" value="Chromosome 7"/>
</dbReference>
<reference evidence="7" key="1">
    <citation type="submission" date="2018-11" db="EMBL/GenBank/DDBJ databases">
        <authorList>
            <person name="Grassa J C."/>
        </authorList>
    </citation>
    <scope>NUCLEOTIDE SEQUENCE [LARGE SCALE GENOMIC DNA]</scope>
</reference>
<dbReference type="Gramene" id="evm.model.07.563">
    <property type="protein sequence ID" value="cds.evm.model.07.563"/>
    <property type="gene ID" value="evm.TU.07.563"/>
</dbReference>
<dbReference type="EnsemblPlants" id="evm.model.07.563">
    <property type="protein sequence ID" value="cds.evm.model.07.563"/>
    <property type="gene ID" value="evm.TU.07.563"/>
</dbReference>
<keyword evidence="3" id="KW-0238">DNA-binding</keyword>
<dbReference type="SFLD" id="SFLDS00032">
    <property type="entry name" value="Radical_SAM_3-amino-3-carboxyp"/>
    <property type="match status" value="1"/>
</dbReference>
<protein>
    <recommendedName>
        <fullName evidence="6">TF-B3 domain-containing protein</fullName>
    </recommendedName>
</protein>
<dbReference type="InterPro" id="IPR003340">
    <property type="entry name" value="B3_DNA-bd"/>
</dbReference>
<dbReference type="PROSITE" id="PS50863">
    <property type="entry name" value="B3"/>
    <property type="match status" value="2"/>
</dbReference>
<reference evidence="7" key="2">
    <citation type="submission" date="2021-03" db="UniProtKB">
        <authorList>
            <consortium name="EnsemblPlants"/>
        </authorList>
    </citation>
    <scope>IDENTIFICATION</scope>
</reference>
<keyword evidence="5" id="KW-0539">Nucleus</keyword>
<feature type="domain" description="TF-B3" evidence="6">
    <location>
        <begin position="319"/>
        <end position="405"/>
    </location>
</feature>
<accession>A0A803Q5I7</accession>
<organism evidence="7 8">
    <name type="scientific">Cannabis sativa</name>
    <name type="common">Hemp</name>
    <name type="synonym">Marijuana</name>
    <dbReference type="NCBI Taxonomy" id="3483"/>
    <lineage>
        <taxon>Eukaryota</taxon>
        <taxon>Viridiplantae</taxon>
        <taxon>Streptophyta</taxon>
        <taxon>Embryophyta</taxon>
        <taxon>Tracheophyta</taxon>
        <taxon>Spermatophyta</taxon>
        <taxon>Magnoliopsida</taxon>
        <taxon>eudicotyledons</taxon>
        <taxon>Gunneridae</taxon>
        <taxon>Pentapetalae</taxon>
        <taxon>rosids</taxon>
        <taxon>fabids</taxon>
        <taxon>Rosales</taxon>
        <taxon>Cannabaceae</taxon>
        <taxon>Cannabis</taxon>
    </lineage>
</organism>
<evidence type="ECO:0000256" key="3">
    <source>
        <dbReference type="ARBA" id="ARBA00023125"/>
    </source>
</evidence>
<keyword evidence="8" id="KW-1185">Reference proteome</keyword>
<dbReference type="Pfam" id="PF01866">
    <property type="entry name" value="Diphthamide_syn"/>
    <property type="match status" value="1"/>
</dbReference>
<dbReference type="PANTHER" id="PTHR10762">
    <property type="entry name" value="DIPHTHAMIDE BIOSYNTHESIS PROTEIN"/>
    <property type="match status" value="1"/>
</dbReference>
<dbReference type="GO" id="GO:0090560">
    <property type="term" value="F:2-(3-amino-3-carboxypropyl)histidine synthase activity"/>
    <property type="evidence" value="ECO:0007669"/>
    <property type="project" value="InterPro"/>
</dbReference>